<evidence type="ECO:0000313" key="1">
    <source>
        <dbReference type="EMBL" id="MBA2934342.1"/>
    </source>
</evidence>
<keyword evidence="2" id="KW-1185">Reference proteome</keyword>
<organism evidence="1 2">
    <name type="scientific">Sphingomonas chungangi</name>
    <dbReference type="NCBI Taxonomy" id="2683589"/>
    <lineage>
        <taxon>Bacteria</taxon>
        <taxon>Pseudomonadati</taxon>
        <taxon>Pseudomonadota</taxon>
        <taxon>Alphaproteobacteria</taxon>
        <taxon>Sphingomonadales</taxon>
        <taxon>Sphingomonadaceae</taxon>
        <taxon>Sphingomonas</taxon>
    </lineage>
</organism>
<proteinExistence type="predicted"/>
<evidence type="ECO:0000313" key="2">
    <source>
        <dbReference type="Proteomes" id="UP000570166"/>
    </source>
</evidence>
<accession>A0A838L6Q5</accession>
<name>A0A838L6Q5_9SPHN</name>
<comment type="caution">
    <text evidence="1">The sequence shown here is derived from an EMBL/GenBank/DDBJ whole genome shotgun (WGS) entry which is preliminary data.</text>
</comment>
<gene>
    <name evidence="1" type="ORF">HZF05_09550</name>
</gene>
<dbReference type="Proteomes" id="UP000570166">
    <property type="component" value="Unassembled WGS sequence"/>
</dbReference>
<protein>
    <submittedName>
        <fullName evidence="1">Uncharacterized protein</fullName>
    </submittedName>
</protein>
<dbReference type="EMBL" id="JACEIB010000006">
    <property type="protein sequence ID" value="MBA2934342.1"/>
    <property type="molecule type" value="Genomic_DNA"/>
</dbReference>
<dbReference type="RefSeq" id="WP_160365835.1">
    <property type="nucleotide sequence ID" value="NZ_JACEIB010000006.1"/>
</dbReference>
<dbReference type="AlphaFoldDB" id="A0A838L6Q5"/>
<sequence>MGWQTLADATPPVGRPLRVRIAESDEPVIAFLAADGVWYSGSALVQSAGTLLSATPLAWCELDGEDAL</sequence>
<reference evidence="1 2" key="1">
    <citation type="submission" date="2020-07" db="EMBL/GenBank/DDBJ databases">
        <authorList>
            <person name="Sun Q."/>
        </authorList>
    </citation>
    <scope>NUCLEOTIDE SEQUENCE [LARGE SCALE GENOMIC DNA]</scope>
    <source>
        <strain evidence="1 2">CGMCC 1.13654</strain>
    </source>
</reference>